<sequence length="173" mass="18748">MTDSPTDQSADLSTARSVVLVREHPVPPERVVAAWTDPDQLAWFSGLPAAQSDPHVDLRVGGFWSVLLQEGPGGRTYRTGGLYTLVDPPHRLEFHWGAPGGWPDLDPAAPGTVPTVRLRFSAVPAGTRMTATLELGPDLDEAQVAHWFGLGIREGWTTTVDRIEDHLRGAAVQ</sequence>
<proteinExistence type="inferred from homology"/>
<protein>
    <submittedName>
        <fullName evidence="3">SRPBCC domain-containing protein</fullName>
    </submittedName>
</protein>
<feature type="domain" description="Activator of Hsp90 ATPase homologue 1/2-like C-terminal" evidence="2">
    <location>
        <begin position="26"/>
        <end position="167"/>
    </location>
</feature>
<evidence type="ECO:0000313" key="4">
    <source>
        <dbReference type="Proteomes" id="UP001555826"/>
    </source>
</evidence>
<comment type="caution">
    <text evidence="3">The sequence shown here is derived from an EMBL/GenBank/DDBJ whole genome shotgun (WGS) entry which is preliminary data.</text>
</comment>
<dbReference type="Pfam" id="PF08327">
    <property type="entry name" value="AHSA1"/>
    <property type="match status" value="1"/>
</dbReference>
<keyword evidence="4" id="KW-1185">Reference proteome</keyword>
<dbReference type="Gene3D" id="3.30.530.20">
    <property type="match status" value="1"/>
</dbReference>
<dbReference type="InterPro" id="IPR023393">
    <property type="entry name" value="START-like_dom_sf"/>
</dbReference>
<dbReference type="Proteomes" id="UP001555826">
    <property type="component" value="Unassembled WGS sequence"/>
</dbReference>
<evidence type="ECO:0000313" key="3">
    <source>
        <dbReference type="EMBL" id="MEW9265690.1"/>
    </source>
</evidence>
<accession>A0ABV3P838</accession>
<evidence type="ECO:0000256" key="1">
    <source>
        <dbReference type="ARBA" id="ARBA00006817"/>
    </source>
</evidence>
<dbReference type="SUPFAM" id="SSF55961">
    <property type="entry name" value="Bet v1-like"/>
    <property type="match status" value="1"/>
</dbReference>
<dbReference type="EMBL" id="JBFNQN010000008">
    <property type="protein sequence ID" value="MEW9265690.1"/>
    <property type="molecule type" value="Genomic_DNA"/>
</dbReference>
<dbReference type="CDD" id="cd07814">
    <property type="entry name" value="SRPBCC_CalC_Aha1-like"/>
    <property type="match status" value="1"/>
</dbReference>
<dbReference type="InterPro" id="IPR013538">
    <property type="entry name" value="ASHA1/2-like_C"/>
</dbReference>
<comment type="similarity">
    <text evidence="1">Belongs to the AHA1 family.</text>
</comment>
<evidence type="ECO:0000259" key="2">
    <source>
        <dbReference type="Pfam" id="PF08327"/>
    </source>
</evidence>
<reference evidence="3 4" key="1">
    <citation type="submission" date="2024-07" db="EMBL/GenBank/DDBJ databases">
        <authorList>
            <person name="Thanompreechachai J."/>
            <person name="Duangmal K."/>
        </authorList>
    </citation>
    <scope>NUCLEOTIDE SEQUENCE [LARGE SCALE GENOMIC DNA]</scope>
    <source>
        <strain evidence="3 4">KCTC 19886</strain>
    </source>
</reference>
<gene>
    <name evidence="3" type="ORF">AB1207_13110</name>
</gene>
<name>A0ABV3P838_9ACTN</name>
<organism evidence="3 4">
    <name type="scientific">Kineococcus endophyticus</name>
    <dbReference type="NCBI Taxonomy" id="1181883"/>
    <lineage>
        <taxon>Bacteria</taxon>
        <taxon>Bacillati</taxon>
        <taxon>Actinomycetota</taxon>
        <taxon>Actinomycetes</taxon>
        <taxon>Kineosporiales</taxon>
        <taxon>Kineosporiaceae</taxon>
        <taxon>Kineococcus</taxon>
    </lineage>
</organism>